<dbReference type="Proteomes" id="UP000824782">
    <property type="component" value="Unassembled WGS sequence"/>
</dbReference>
<dbReference type="AlphaFoldDB" id="A0AAV6ZCS1"/>
<evidence type="ECO:0000256" key="3">
    <source>
        <dbReference type="ARBA" id="ARBA00023157"/>
    </source>
</evidence>
<protein>
    <recommendedName>
        <fullName evidence="6">P-type domain-containing protein</fullName>
    </recommendedName>
</protein>
<evidence type="ECO:0000256" key="4">
    <source>
        <dbReference type="PROSITE-ProRule" id="PRU00779"/>
    </source>
</evidence>
<dbReference type="InterPro" id="IPR000519">
    <property type="entry name" value="P_trefoil_dom"/>
</dbReference>
<dbReference type="PANTHER" id="PTHR13826">
    <property type="entry name" value="INTESTINAL TREFOIL FACTOR-RELATED"/>
    <property type="match status" value="1"/>
</dbReference>
<feature type="disulfide bond" evidence="4">
    <location>
        <begin position="126"/>
        <end position="141"/>
    </location>
</feature>
<comment type="caution">
    <text evidence="4">Lacks conserved residue(s) required for the propagation of feature annotation.</text>
</comment>
<dbReference type="PROSITE" id="PS00025">
    <property type="entry name" value="P_TREFOIL_1"/>
    <property type="match status" value="1"/>
</dbReference>
<dbReference type="GO" id="GO:0005615">
    <property type="term" value="C:extracellular space"/>
    <property type="evidence" value="ECO:0007669"/>
    <property type="project" value="TreeGrafter"/>
</dbReference>
<sequence>MGRFTICWAVAVLILGADAFLPVSYKCGVQPKSRDNCGEDGITADECVKKGCCFDDSQPDSIWCYTPWKFEATECNPTEPKAEVNCGYPGISEKDAQTKDAASTPRSPSRVERDCGAIEVHKRANCGPPDVSPDKCKQNGCCFDSSVAGVPWCFKPLVKKETIQCAVLPKQRVNCGFSGINMDQCYQKGCCFDSNDPDAPWCFYPDITDVTIIE</sequence>
<reference evidence="7" key="1">
    <citation type="thesis" date="2020" institute="ProQuest LLC" country="789 East Eisenhower Parkway, Ann Arbor, MI, USA">
        <title>Comparative Genomics and Chromosome Evolution.</title>
        <authorList>
            <person name="Mudd A.B."/>
        </authorList>
    </citation>
    <scope>NUCLEOTIDE SEQUENCE</scope>
    <source>
        <strain evidence="7">237g6f4</strain>
        <tissue evidence="7">Blood</tissue>
    </source>
</reference>
<dbReference type="FunFam" id="4.10.110.10:FF:000006">
    <property type="entry name" value="Trefoil factor 1"/>
    <property type="match status" value="3"/>
</dbReference>
<feature type="domain" description="P-type" evidence="6">
    <location>
        <begin position="113"/>
        <end position="157"/>
    </location>
</feature>
<dbReference type="PRINTS" id="PR00680">
    <property type="entry name" value="PTREFOIL"/>
</dbReference>
<keyword evidence="8" id="KW-1185">Reference proteome</keyword>
<feature type="disulfide bond" evidence="4">
    <location>
        <begin position="165"/>
        <end position="191"/>
    </location>
</feature>
<dbReference type="InterPro" id="IPR044913">
    <property type="entry name" value="P_trefoil_dom_sf"/>
</dbReference>
<dbReference type="Gene3D" id="4.10.110.10">
    <property type="entry name" value="Spasmolytic Protein, domain 1"/>
    <property type="match status" value="3"/>
</dbReference>
<keyword evidence="3 4" id="KW-1015">Disulfide bond</keyword>
<dbReference type="SUPFAM" id="SSF57492">
    <property type="entry name" value="Trefoil"/>
    <property type="match status" value="3"/>
</dbReference>
<feature type="chain" id="PRO_5043473602" description="P-type domain-containing protein" evidence="5">
    <location>
        <begin position="20"/>
        <end position="214"/>
    </location>
</feature>
<dbReference type="InterPro" id="IPR017957">
    <property type="entry name" value="P_trefoil_CS"/>
</dbReference>
<name>A0AAV6ZCS1_ENGPU</name>
<feature type="disulfide bond" evidence="4">
    <location>
        <begin position="47"/>
        <end position="64"/>
    </location>
</feature>
<feature type="domain" description="P-type" evidence="6">
    <location>
        <begin position="163"/>
        <end position="206"/>
    </location>
</feature>
<feature type="disulfide bond" evidence="4">
    <location>
        <begin position="37"/>
        <end position="52"/>
    </location>
</feature>
<comment type="caution">
    <text evidence="7">The sequence shown here is derived from an EMBL/GenBank/DDBJ whole genome shotgun (WGS) entry which is preliminary data.</text>
</comment>
<dbReference type="EMBL" id="WNYA01001773">
    <property type="protein sequence ID" value="KAG8545162.1"/>
    <property type="molecule type" value="Genomic_DNA"/>
</dbReference>
<feature type="signal peptide" evidence="5">
    <location>
        <begin position="1"/>
        <end position="19"/>
    </location>
</feature>
<feature type="disulfide bond" evidence="4">
    <location>
        <begin position="185"/>
        <end position="202"/>
    </location>
</feature>
<dbReference type="SMART" id="SM00018">
    <property type="entry name" value="PD"/>
    <property type="match status" value="3"/>
</dbReference>
<keyword evidence="2" id="KW-0964">Secreted</keyword>
<evidence type="ECO:0000256" key="5">
    <source>
        <dbReference type="SAM" id="SignalP"/>
    </source>
</evidence>
<dbReference type="PANTHER" id="PTHR13826:SF14">
    <property type="entry name" value="TREFOIL FACTOR 2"/>
    <property type="match status" value="1"/>
</dbReference>
<evidence type="ECO:0000256" key="2">
    <source>
        <dbReference type="ARBA" id="ARBA00022525"/>
    </source>
</evidence>
<keyword evidence="5" id="KW-0732">Signal</keyword>
<dbReference type="CDD" id="cd00111">
    <property type="entry name" value="Trefoil"/>
    <property type="match status" value="3"/>
</dbReference>
<dbReference type="Pfam" id="PF00088">
    <property type="entry name" value="Trefoil"/>
    <property type="match status" value="3"/>
</dbReference>
<feature type="disulfide bond" evidence="4">
    <location>
        <begin position="136"/>
        <end position="153"/>
    </location>
</feature>
<evidence type="ECO:0000259" key="6">
    <source>
        <dbReference type="PROSITE" id="PS51448"/>
    </source>
</evidence>
<feature type="domain" description="P-type" evidence="6">
    <location>
        <begin position="25"/>
        <end position="68"/>
    </location>
</feature>
<evidence type="ECO:0000313" key="8">
    <source>
        <dbReference type="Proteomes" id="UP000824782"/>
    </source>
</evidence>
<dbReference type="PROSITE" id="PS51448">
    <property type="entry name" value="P_TREFOIL_2"/>
    <property type="match status" value="3"/>
</dbReference>
<comment type="subcellular location">
    <subcellularLocation>
        <location evidence="1">Secreted</location>
    </subcellularLocation>
</comment>
<feature type="disulfide bond" evidence="4">
    <location>
        <begin position="27"/>
        <end position="53"/>
    </location>
</feature>
<evidence type="ECO:0000256" key="1">
    <source>
        <dbReference type="ARBA" id="ARBA00004613"/>
    </source>
</evidence>
<organism evidence="7 8">
    <name type="scientific">Engystomops pustulosus</name>
    <name type="common">Tungara frog</name>
    <name type="synonym">Physalaemus pustulosus</name>
    <dbReference type="NCBI Taxonomy" id="76066"/>
    <lineage>
        <taxon>Eukaryota</taxon>
        <taxon>Metazoa</taxon>
        <taxon>Chordata</taxon>
        <taxon>Craniata</taxon>
        <taxon>Vertebrata</taxon>
        <taxon>Euteleostomi</taxon>
        <taxon>Amphibia</taxon>
        <taxon>Batrachia</taxon>
        <taxon>Anura</taxon>
        <taxon>Neobatrachia</taxon>
        <taxon>Hyloidea</taxon>
        <taxon>Leptodactylidae</taxon>
        <taxon>Leiuperinae</taxon>
        <taxon>Engystomops</taxon>
    </lineage>
</organism>
<proteinExistence type="predicted"/>
<dbReference type="InterPro" id="IPR017994">
    <property type="entry name" value="P_trefoil_chordata"/>
</dbReference>
<gene>
    <name evidence="7" type="ORF">GDO81_021326</name>
</gene>
<accession>A0AAV6ZCS1</accession>
<evidence type="ECO:0000313" key="7">
    <source>
        <dbReference type="EMBL" id="KAG8545162.1"/>
    </source>
</evidence>
<feature type="disulfide bond" evidence="4">
    <location>
        <begin position="175"/>
        <end position="190"/>
    </location>
</feature>